<dbReference type="RefSeq" id="WP_136913719.1">
    <property type="nucleotide sequence ID" value="NZ_CP039371.1"/>
</dbReference>
<accession>A0A4D6X687</accession>
<keyword evidence="1" id="KW-0812">Transmembrane</keyword>
<dbReference type="AlphaFoldDB" id="A0A4D6X687"/>
<feature type="transmembrane region" description="Helical" evidence="1">
    <location>
        <begin position="29"/>
        <end position="46"/>
    </location>
</feature>
<sequence>MSDLTQIALLMVVTLLLHWVVKPYPLRKWLGLALMATGVIGCATVGEGKVLGFDLELLAIFATPVGLGFFLTRRRFAEEG</sequence>
<organism evidence="2 3">
    <name type="scientific">Pseudomonas putida</name>
    <name type="common">Arthrobacter siderocapsulatus</name>
    <dbReference type="NCBI Taxonomy" id="303"/>
    <lineage>
        <taxon>Bacteria</taxon>
        <taxon>Pseudomonadati</taxon>
        <taxon>Pseudomonadota</taxon>
        <taxon>Gammaproteobacteria</taxon>
        <taxon>Pseudomonadales</taxon>
        <taxon>Pseudomonadaceae</taxon>
        <taxon>Pseudomonas</taxon>
    </lineage>
</organism>
<dbReference type="Proteomes" id="UP000298551">
    <property type="component" value="Chromosome"/>
</dbReference>
<gene>
    <name evidence="2" type="ORF">E6B08_09195</name>
</gene>
<protein>
    <submittedName>
        <fullName evidence="2">Uncharacterized protein</fullName>
    </submittedName>
</protein>
<proteinExistence type="predicted"/>
<dbReference type="OrthoDB" id="6978666at2"/>
<evidence type="ECO:0000313" key="2">
    <source>
        <dbReference type="EMBL" id="QCI11549.1"/>
    </source>
</evidence>
<feature type="transmembrane region" description="Helical" evidence="1">
    <location>
        <begin position="52"/>
        <end position="71"/>
    </location>
</feature>
<feature type="transmembrane region" description="Helical" evidence="1">
    <location>
        <begin position="6"/>
        <end position="22"/>
    </location>
</feature>
<reference evidence="3" key="1">
    <citation type="submission" date="2019-04" db="EMBL/GenBank/DDBJ databases">
        <title>Genome sequence of Pseudomonas putida 1290, an auxin catabolizing strain.</title>
        <authorList>
            <person name="Laird T.S."/>
            <person name="Leveau J.H.J."/>
        </authorList>
    </citation>
    <scope>NUCLEOTIDE SEQUENCE [LARGE SCALE GENOMIC DNA]</scope>
    <source>
        <strain evidence="3">1290</strain>
    </source>
</reference>
<name>A0A4D6X687_PSEPU</name>
<evidence type="ECO:0000313" key="3">
    <source>
        <dbReference type="Proteomes" id="UP000298551"/>
    </source>
</evidence>
<dbReference type="EMBL" id="CP039371">
    <property type="protein sequence ID" value="QCI11549.1"/>
    <property type="molecule type" value="Genomic_DNA"/>
</dbReference>
<keyword evidence="1" id="KW-0472">Membrane</keyword>
<keyword evidence="1" id="KW-1133">Transmembrane helix</keyword>
<evidence type="ECO:0000256" key="1">
    <source>
        <dbReference type="SAM" id="Phobius"/>
    </source>
</evidence>